<protein>
    <submittedName>
        <fullName evidence="7">Cytochrome c oxidase assembly protein</fullName>
    </submittedName>
</protein>
<feature type="transmembrane region" description="Helical" evidence="6">
    <location>
        <begin position="50"/>
        <end position="75"/>
    </location>
</feature>
<feature type="transmembrane region" description="Helical" evidence="6">
    <location>
        <begin position="87"/>
        <end position="110"/>
    </location>
</feature>
<comment type="subcellular location">
    <subcellularLocation>
        <location evidence="1">Cell membrane</location>
        <topology evidence="1">Multi-pass membrane protein</topology>
    </subcellularLocation>
</comment>
<keyword evidence="8" id="KW-1185">Reference proteome</keyword>
<organism evidence="7 8">
    <name type="scientific">Parapedobacter deserti</name>
    <dbReference type="NCBI Taxonomy" id="1912957"/>
    <lineage>
        <taxon>Bacteria</taxon>
        <taxon>Pseudomonadati</taxon>
        <taxon>Bacteroidota</taxon>
        <taxon>Sphingobacteriia</taxon>
        <taxon>Sphingobacteriales</taxon>
        <taxon>Sphingobacteriaceae</taxon>
        <taxon>Parapedobacter</taxon>
    </lineage>
</organism>
<evidence type="ECO:0000313" key="8">
    <source>
        <dbReference type="Proteomes" id="UP001595526"/>
    </source>
</evidence>
<dbReference type="RefSeq" id="WP_379026146.1">
    <property type="nucleotide sequence ID" value="NZ_JBHRTA010000062.1"/>
</dbReference>
<dbReference type="EMBL" id="JBHRTA010000062">
    <property type="protein sequence ID" value="MFC3199990.1"/>
    <property type="molecule type" value="Genomic_DNA"/>
</dbReference>
<feature type="transmembrane region" description="Helical" evidence="6">
    <location>
        <begin position="130"/>
        <end position="149"/>
    </location>
</feature>
<comment type="caution">
    <text evidence="7">The sequence shown here is derived from an EMBL/GenBank/DDBJ whole genome shotgun (WGS) entry which is preliminary data.</text>
</comment>
<sequence length="266" mass="29782">MSKLIIMHQHHVANGMTYDSILLLIALSAVSVLYISAVRRLRKDGRNWSNWLTSSFLAGVGMLTIAASPVFMAWAHRDIVGHMAQHLLIGMYAPIFLVMGAPVTLLLKVLPTTYARRFMTFLKSGFFRGISHPATAMLLNIGGMYLLYLTPLYVASLNDTVLHYLIHVHFLAAGFLFTWAIIGPDPVPRRPTFNTRAWVLFLSIAAHAFLGKYMYAQLLPHGSPFSDEAIRGAAKTMYYWGDLSELILAAFFFASIPLVSSKRRNF</sequence>
<keyword evidence="3 6" id="KW-0812">Transmembrane</keyword>
<keyword evidence="4 6" id="KW-1133">Transmembrane helix</keyword>
<evidence type="ECO:0000313" key="7">
    <source>
        <dbReference type="EMBL" id="MFC3199990.1"/>
    </source>
</evidence>
<feature type="transmembrane region" description="Helical" evidence="6">
    <location>
        <begin position="161"/>
        <end position="183"/>
    </location>
</feature>
<dbReference type="InterPro" id="IPR019108">
    <property type="entry name" value="Caa3_assmbl_CtaG-rel"/>
</dbReference>
<feature type="transmembrane region" description="Helical" evidence="6">
    <location>
        <begin position="236"/>
        <end position="259"/>
    </location>
</feature>
<evidence type="ECO:0000256" key="2">
    <source>
        <dbReference type="ARBA" id="ARBA00022475"/>
    </source>
</evidence>
<dbReference type="Proteomes" id="UP001595526">
    <property type="component" value="Unassembled WGS sequence"/>
</dbReference>
<evidence type="ECO:0000256" key="3">
    <source>
        <dbReference type="ARBA" id="ARBA00022692"/>
    </source>
</evidence>
<feature type="transmembrane region" description="Helical" evidence="6">
    <location>
        <begin position="20"/>
        <end position="38"/>
    </location>
</feature>
<proteinExistence type="predicted"/>
<accession>A0ABV7JSM3</accession>
<keyword evidence="5 6" id="KW-0472">Membrane</keyword>
<reference evidence="8" key="1">
    <citation type="journal article" date="2019" name="Int. J. Syst. Evol. Microbiol.">
        <title>The Global Catalogue of Microorganisms (GCM) 10K type strain sequencing project: providing services to taxonomists for standard genome sequencing and annotation.</title>
        <authorList>
            <consortium name="The Broad Institute Genomics Platform"/>
            <consortium name="The Broad Institute Genome Sequencing Center for Infectious Disease"/>
            <person name="Wu L."/>
            <person name="Ma J."/>
        </authorList>
    </citation>
    <scope>NUCLEOTIDE SEQUENCE [LARGE SCALE GENOMIC DNA]</scope>
    <source>
        <strain evidence="8">KCTC 52416</strain>
    </source>
</reference>
<evidence type="ECO:0000256" key="4">
    <source>
        <dbReference type="ARBA" id="ARBA00022989"/>
    </source>
</evidence>
<evidence type="ECO:0000256" key="6">
    <source>
        <dbReference type="SAM" id="Phobius"/>
    </source>
</evidence>
<gene>
    <name evidence="7" type="ORF">ACFOET_20385</name>
</gene>
<name>A0ABV7JSM3_9SPHI</name>
<feature type="transmembrane region" description="Helical" evidence="6">
    <location>
        <begin position="195"/>
        <end position="216"/>
    </location>
</feature>
<dbReference type="Pfam" id="PF09678">
    <property type="entry name" value="Caa3_CtaG"/>
    <property type="match status" value="1"/>
</dbReference>
<keyword evidence="2" id="KW-1003">Cell membrane</keyword>
<evidence type="ECO:0000256" key="1">
    <source>
        <dbReference type="ARBA" id="ARBA00004651"/>
    </source>
</evidence>
<evidence type="ECO:0000256" key="5">
    <source>
        <dbReference type="ARBA" id="ARBA00023136"/>
    </source>
</evidence>